<dbReference type="RefSeq" id="WP_163922930.1">
    <property type="nucleotide sequence ID" value="NZ_AP022593.1"/>
</dbReference>
<protein>
    <submittedName>
        <fullName evidence="1">Methyltransferase</fullName>
    </submittedName>
</protein>
<sequence>MTGRLSDDYFDEIYAAAADPWSLGERWYEQRKYAITLAMLPSPRYEHAFEPGCSVGVLTDALAARCAKVTATDVAAAALDATRARLERSGAAGRVDLLRSSLDERWPLDGTDLVVLSEVAYYFEASALRDVLTRECPRLDSGTTIVAAHWRYAVADYPMSGDEANEVIAATPGLHHLARYRDDDVVIDVFTVGASASASVAVRTDVPGAAG</sequence>
<geneLocation type="plasmid" evidence="2">
    <name>pjcm18538 dna</name>
</geneLocation>
<dbReference type="EMBL" id="AP022593">
    <property type="protein sequence ID" value="BBY51765.1"/>
    <property type="molecule type" value="Genomic_DNA"/>
</dbReference>
<reference evidence="1 2" key="1">
    <citation type="journal article" date="2019" name="Emerg. Microbes Infect.">
        <title>Comprehensive subspecies identification of 175 nontuberculous mycobacteria species based on 7547 genomic profiles.</title>
        <authorList>
            <person name="Matsumoto Y."/>
            <person name="Kinjo T."/>
            <person name="Motooka D."/>
            <person name="Nabeya D."/>
            <person name="Jung N."/>
            <person name="Uechi K."/>
            <person name="Horii T."/>
            <person name="Iida T."/>
            <person name="Fujita J."/>
            <person name="Nakamura S."/>
        </authorList>
    </citation>
    <scope>NUCLEOTIDE SEQUENCE [LARGE SCALE GENOMIC DNA]</scope>
    <source>
        <strain evidence="1 2">JCM 18538</strain>
    </source>
</reference>
<name>A0A7I7S6Y3_9MYCO</name>
<keyword evidence="1" id="KW-0808">Transferase</keyword>
<dbReference type="SUPFAM" id="SSF53335">
    <property type="entry name" value="S-adenosyl-L-methionine-dependent methyltransferases"/>
    <property type="match status" value="1"/>
</dbReference>
<dbReference type="AlphaFoldDB" id="A0A7I7S6Y3"/>
<dbReference type="KEGG" id="marz:MARA_52330"/>
<proteinExistence type="predicted"/>
<accession>A0A7I7S6Y3</accession>
<dbReference type="InterPro" id="IPR008715">
    <property type="entry name" value="SAM-MeTfrase_NodS-like"/>
</dbReference>
<keyword evidence="1" id="KW-0489">Methyltransferase</keyword>
<dbReference type="Proteomes" id="UP000467428">
    <property type="component" value="Chromosome"/>
</dbReference>
<organism evidence="1 2">
    <name type="scientific">Mycolicibacterium arabiense</name>
    <dbReference type="NCBI Taxonomy" id="1286181"/>
    <lineage>
        <taxon>Bacteria</taxon>
        <taxon>Bacillati</taxon>
        <taxon>Actinomycetota</taxon>
        <taxon>Actinomycetes</taxon>
        <taxon>Mycobacteriales</taxon>
        <taxon>Mycobacteriaceae</taxon>
        <taxon>Mycolicibacterium</taxon>
    </lineage>
</organism>
<evidence type="ECO:0000313" key="1">
    <source>
        <dbReference type="EMBL" id="BBY51765.1"/>
    </source>
</evidence>
<dbReference type="Gene3D" id="3.40.50.150">
    <property type="entry name" value="Vaccinia Virus protein VP39"/>
    <property type="match status" value="1"/>
</dbReference>
<dbReference type="InterPro" id="IPR029063">
    <property type="entry name" value="SAM-dependent_MTases_sf"/>
</dbReference>
<dbReference type="GO" id="GO:0008757">
    <property type="term" value="F:S-adenosylmethionine-dependent methyltransferase activity"/>
    <property type="evidence" value="ECO:0007669"/>
    <property type="project" value="InterPro"/>
</dbReference>
<gene>
    <name evidence="1" type="ORF">MARA_52330</name>
</gene>
<dbReference type="Pfam" id="PF05401">
    <property type="entry name" value="NodS"/>
    <property type="match status" value="1"/>
</dbReference>
<keyword evidence="2" id="KW-1185">Reference proteome</keyword>
<dbReference type="GO" id="GO:0009312">
    <property type="term" value="P:oligosaccharide biosynthetic process"/>
    <property type="evidence" value="ECO:0007669"/>
    <property type="project" value="InterPro"/>
</dbReference>
<dbReference type="GO" id="GO:0032259">
    <property type="term" value="P:methylation"/>
    <property type="evidence" value="ECO:0007669"/>
    <property type="project" value="UniProtKB-KW"/>
</dbReference>
<evidence type="ECO:0000313" key="2">
    <source>
        <dbReference type="Proteomes" id="UP000467428"/>
    </source>
</evidence>